<feature type="region of interest" description="Disordered" evidence="3">
    <location>
        <begin position="52"/>
        <end position="73"/>
    </location>
</feature>
<name>A0ABQ5JS58_9EUKA</name>
<proteinExistence type="predicted"/>
<organism evidence="4 5">
    <name type="scientific">Aduncisulcus paluster</name>
    <dbReference type="NCBI Taxonomy" id="2918883"/>
    <lineage>
        <taxon>Eukaryota</taxon>
        <taxon>Metamonada</taxon>
        <taxon>Carpediemonas-like organisms</taxon>
        <taxon>Aduncisulcus</taxon>
    </lineage>
</organism>
<dbReference type="PROSITE" id="PS00330">
    <property type="entry name" value="HEMOLYSIN_CALCIUM"/>
    <property type="match status" value="2"/>
</dbReference>
<evidence type="ECO:0000256" key="2">
    <source>
        <dbReference type="ARBA" id="ARBA00022525"/>
    </source>
</evidence>
<comment type="caution">
    <text evidence="4">The sequence shown here is derived from an EMBL/GenBank/DDBJ whole genome shotgun (WGS) entry which is preliminary data.</text>
</comment>
<keyword evidence="2" id="KW-0964">Secreted</keyword>
<evidence type="ECO:0000313" key="4">
    <source>
        <dbReference type="EMBL" id="GKT13613.1"/>
    </source>
</evidence>
<dbReference type="InterPro" id="IPR001343">
    <property type="entry name" value="Hemolysn_Ca-bd"/>
</dbReference>
<keyword evidence="5" id="KW-1185">Reference proteome</keyword>
<accession>A0ABQ5JS58</accession>
<feature type="non-terminal residue" evidence="4">
    <location>
        <position position="1"/>
    </location>
</feature>
<evidence type="ECO:0000313" key="5">
    <source>
        <dbReference type="Proteomes" id="UP001057375"/>
    </source>
</evidence>
<dbReference type="PANTHER" id="PTHR38340">
    <property type="entry name" value="S-LAYER PROTEIN"/>
    <property type="match status" value="1"/>
</dbReference>
<dbReference type="InterPro" id="IPR050557">
    <property type="entry name" value="RTX_toxin/Mannuronan_C5-epim"/>
</dbReference>
<dbReference type="InterPro" id="IPR011049">
    <property type="entry name" value="Serralysin-like_metalloprot_C"/>
</dbReference>
<dbReference type="InterPro" id="IPR018511">
    <property type="entry name" value="Hemolysin-typ_Ca-bd_CS"/>
</dbReference>
<dbReference type="SUPFAM" id="SSF51120">
    <property type="entry name" value="beta-Roll"/>
    <property type="match status" value="1"/>
</dbReference>
<evidence type="ECO:0000256" key="1">
    <source>
        <dbReference type="ARBA" id="ARBA00004613"/>
    </source>
</evidence>
<comment type="subcellular location">
    <subcellularLocation>
        <location evidence="1">Secreted</location>
    </subcellularLocation>
</comment>
<sequence>IENISGTQDSDSIKGDGQNNSILGNAGADIISGEGGLDNLFGGTGADILLGGSGDDKLYGEDGDDTLTGGVGSDKLYGGSVNSGGVHTDSGIDTVDYTNALESLTIDLDVTATGGLDQIGSEEGRSDGATGDQGQGVDEL</sequence>
<feature type="region of interest" description="Disordered" evidence="3">
    <location>
        <begin position="115"/>
        <end position="140"/>
    </location>
</feature>
<evidence type="ECO:0008006" key="6">
    <source>
        <dbReference type="Google" id="ProtNLM"/>
    </source>
</evidence>
<reference evidence="4" key="1">
    <citation type="submission" date="2022-03" db="EMBL/GenBank/DDBJ databases">
        <title>Draft genome sequence of Aduncisulcus paluster, a free-living microaerophilic Fornicata.</title>
        <authorList>
            <person name="Yuyama I."/>
            <person name="Kume K."/>
            <person name="Tamura T."/>
            <person name="Inagaki Y."/>
            <person name="Hashimoto T."/>
        </authorList>
    </citation>
    <scope>NUCLEOTIDE SEQUENCE</scope>
    <source>
        <strain evidence="4">NY0171</strain>
    </source>
</reference>
<evidence type="ECO:0000256" key="3">
    <source>
        <dbReference type="SAM" id="MobiDB-lite"/>
    </source>
</evidence>
<dbReference type="Proteomes" id="UP001057375">
    <property type="component" value="Unassembled WGS sequence"/>
</dbReference>
<dbReference type="Gene3D" id="2.150.10.10">
    <property type="entry name" value="Serralysin-like metalloprotease, C-terminal"/>
    <property type="match status" value="1"/>
</dbReference>
<gene>
    <name evidence="4" type="ORF">ADUPG1_003978</name>
</gene>
<protein>
    <recommendedName>
        <fullName evidence="6">Calcium-binding protein</fullName>
    </recommendedName>
</protein>
<dbReference type="Pfam" id="PF00353">
    <property type="entry name" value="HemolysinCabind"/>
    <property type="match status" value="2"/>
</dbReference>
<dbReference type="EMBL" id="BQXS01005657">
    <property type="protein sequence ID" value="GKT13613.1"/>
    <property type="molecule type" value="Genomic_DNA"/>
</dbReference>
<dbReference type="PANTHER" id="PTHR38340:SF1">
    <property type="entry name" value="S-LAYER PROTEIN"/>
    <property type="match status" value="1"/>
</dbReference>
<dbReference type="PRINTS" id="PR00313">
    <property type="entry name" value="CABNDNGRPT"/>
</dbReference>
<feature type="non-terminal residue" evidence="4">
    <location>
        <position position="140"/>
    </location>
</feature>